<dbReference type="PANTHER" id="PTHR45910:SF1">
    <property type="entry name" value="N-ALPHA-ACETYLTRANSFERASE 20"/>
    <property type="match status" value="1"/>
</dbReference>
<comment type="subunit">
    <text evidence="4">Component of the N-terminal acetyltransferase B (NatB) complex which is composed of NAA20 and NAA25.</text>
</comment>
<comment type="catalytic activity">
    <reaction evidence="16">
        <text>N-terminal L-methionyl-L-glutamyl-[protein] + acetyl-CoA = N-terminal N(alpha)-acetyl-L-methionyl-L-glutamyl-[protein] + CoA + H(+)</text>
        <dbReference type="Rhea" id="RHEA:50488"/>
        <dbReference type="Rhea" id="RHEA-COMP:12696"/>
        <dbReference type="Rhea" id="RHEA-COMP:12697"/>
        <dbReference type="ChEBI" id="CHEBI:15378"/>
        <dbReference type="ChEBI" id="CHEBI:57287"/>
        <dbReference type="ChEBI" id="CHEBI:57288"/>
        <dbReference type="ChEBI" id="CHEBI:133359"/>
        <dbReference type="ChEBI" id="CHEBI:133360"/>
        <dbReference type="EC" id="2.3.1.254"/>
    </reaction>
</comment>
<evidence type="ECO:0000256" key="2">
    <source>
        <dbReference type="ARBA" id="ARBA00023315"/>
    </source>
</evidence>
<dbReference type="WBParaSite" id="Csp11.Scaffold410.g1031.t1">
    <property type="protein sequence ID" value="Csp11.Scaffold410.g1031.t1"/>
    <property type="gene ID" value="Csp11.Scaffold410.g1031"/>
</dbReference>
<evidence type="ECO:0000256" key="10">
    <source>
        <dbReference type="ARBA" id="ARBA00042723"/>
    </source>
</evidence>
<dbReference type="Gene3D" id="3.40.630.30">
    <property type="match status" value="1"/>
</dbReference>
<evidence type="ECO:0000256" key="3">
    <source>
        <dbReference type="ARBA" id="ARBA00025786"/>
    </source>
</evidence>
<evidence type="ECO:0000256" key="5">
    <source>
        <dbReference type="ARBA" id="ARBA00039120"/>
    </source>
</evidence>
<keyword evidence="18" id="KW-1185">Reference proteome</keyword>
<feature type="domain" description="N-acetyltransferase" evidence="17">
    <location>
        <begin position="2"/>
        <end position="152"/>
    </location>
</feature>
<dbReference type="STRING" id="1561998.A0A1I7SZM5"/>
<evidence type="ECO:0000256" key="7">
    <source>
        <dbReference type="ARBA" id="ARBA00041220"/>
    </source>
</evidence>
<comment type="catalytic activity">
    <reaction evidence="14">
        <text>N-terminal L-methionyl-L-asparaginyl-[protein] + acetyl-CoA = N-terminal N(alpha)-acetyl-L-methionyl-L-asparaginyl-[protein] + CoA + H(+)</text>
        <dbReference type="Rhea" id="RHEA:50484"/>
        <dbReference type="Rhea" id="RHEA-COMP:12694"/>
        <dbReference type="Rhea" id="RHEA-COMP:12695"/>
        <dbReference type="ChEBI" id="CHEBI:15378"/>
        <dbReference type="ChEBI" id="CHEBI:57287"/>
        <dbReference type="ChEBI" id="CHEBI:57288"/>
        <dbReference type="ChEBI" id="CHEBI:133356"/>
        <dbReference type="ChEBI" id="CHEBI:133358"/>
        <dbReference type="EC" id="2.3.1.254"/>
    </reaction>
</comment>
<comment type="similarity">
    <text evidence="3">Belongs to the acetyltransferase family. ARD1 subfamily.</text>
</comment>
<evidence type="ECO:0000256" key="13">
    <source>
        <dbReference type="ARBA" id="ARBA00047385"/>
    </source>
</evidence>
<comment type="catalytic activity">
    <reaction evidence="15">
        <text>N-terminal L-methionyl-L-glutaminyl-[protein] + acetyl-CoA = N-terminal N(alpha)-acetyl-L-methionyl-L-glutaminyl-[protein] + CoA + H(+)</text>
        <dbReference type="Rhea" id="RHEA:50492"/>
        <dbReference type="Rhea" id="RHEA-COMP:12698"/>
        <dbReference type="Rhea" id="RHEA-COMP:12699"/>
        <dbReference type="ChEBI" id="CHEBI:15378"/>
        <dbReference type="ChEBI" id="CHEBI:57287"/>
        <dbReference type="ChEBI" id="CHEBI:57288"/>
        <dbReference type="ChEBI" id="CHEBI:133361"/>
        <dbReference type="ChEBI" id="CHEBI:133362"/>
        <dbReference type="EC" id="2.3.1.254"/>
    </reaction>
</comment>
<dbReference type="InterPro" id="IPR016181">
    <property type="entry name" value="Acyl_CoA_acyltransferase"/>
</dbReference>
<dbReference type="InterPro" id="IPR000182">
    <property type="entry name" value="GNAT_dom"/>
</dbReference>
<evidence type="ECO:0000256" key="9">
    <source>
        <dbReference type="ARBA" id="ARBA00042702"/>
    </source>
</evidence>
<reference evidence="19" key="1">
    <citation type="submission" date="2016-11" db="UniProtKB">
        <authorList>
            <consortium name="WormBaseParasite"/>
        </authorList>
    </citation>
    <scope>IDENTIFICATION</scope>
</reference>
<evidence type="ECO:0000256" key="1">
    <source>
        <dbReference type="ARBA" id="ARBA00022679"/>
    </source>
</evidence>
<dbReference type="Proteomes" id="UP000095282">
    <property type="component" value="Unplaced"/>
</dbReference>
<dbReference type="FunFam" id="3.40.630.30:FF:000065">
    <property type="entry name" value="N-terminal acetyltransferase complex ARD1 subunit homolog"/>
    <property type="match status" value="1"/>
</dbReference>
<dbReference type="InterPro" id="IPR051646">
    <property type="entry name" value="NatB_acetyltransferase_subunit"/>
</dbReference>
<dbReference type="PROSITE" id="PS51186">
    <property type="entry name" value="GNAT"/>
    <property type="match status" value="1"/>
</dbReference>
<evidence type="ECO:0000256" key="12">
    <source>
        <dbReference type="ARBA" id="ARBA00046112"/>
    </source>
</evidence>
<evidence type="ECO:0000256" key="14">
    <source>
        <dbReference type="ARBA" id="ARBA00047402"/>
    </source>
</evidence>
<keyword evidence="2" id="KW-0012">Acyltransferase</keyword>
<accession>A0A1I7SZM5</accession>
<comment type="function">
    <text evidence="12">Catalytic subunit of the NatB complex which catalyzes acetylation of the N-terminal methionine residues of peptides beginning with Met-Asp, Met-Glu, Met-Asn and Met-Gln. Proteins with cell cycle functions are overrepresented in the pool of NatB substrates. Required for maintaining the structure and function of actomyosin fibers and for proper cellular migration.</text>
</comment>
<dbReference type="EC" id="2.3.1.254" evidence="5"/>
<dbReference type="AlphaFoldDB" id="A0A1I7SZM5"/>
<keyword evidence="1" id="KW-0808">Transferase</keyword>
<sequence length="173" mass="20332">MTTLRPFDVMDLFKFNNVNLDINTETYGFQFYLHYMVNYPEYYQVAEHPNGQIMAYVMGKIEGRETEWHGHVTALSVAHDYRRLGLAAYMMEFLEKTSEARKAYFVDLFVRISNTVAISLYEKLGYVVYREIIGYYTGDRDENAYDMRKSLSRDPEKIAMIPLGFPVHSRDVD</sequence>
<organism evidence="18 19">
    <name type="scientific">Caenorhabditis tropicalis</name>
    <dbReference type="NCBI Taxonomy" id="1561998"/>
    <lineage>
        <taxon>Eukaryota</taxon>
        <taxon>Metazoa</taxon>
        <taxon>Ecdysozoa</taxon>
        <taxon>Nematoda</taxon>
        <taxon>Chromadorea</taxon>
        <taxon>Rhabditida</taxon>
        <taxon>Rhabditina</taxon>
        <taxon>Rhabditomorpha</taxon>
        <taxon>Rhabditoidea</taxon>
        <taxon>Rhabditidae</taxon>
        <taxon>Peloderinae</taxon>
        <taxon>Caenorhabditis</taxon>
    </lineage>
</organism>
<name>A0A1I7SZM5_9PELO</name>
<evidence type="ECO:0000313" key="18">
    <source>
        <dbReference type="Proteomes" id="UP000095282"/>
    </source>
</evidence>
<protein>
    <recommendedName>
        <fullName evidence="6">N-alpha-acetyltransferase 20</fullName>
        <ecNumber evidence="5">2.3.1.254</ecNumber>
    </recommendedName>
    <alternativeName>
        <fullName evidence="10">Methionine N-acetyltransferase</fullName>
    </alternativeName>
    <alternativeName>
        <fullName evidence="7">N-acetyltransferase 5</fullName>
    </alternativeName>
    <alternativeName>
        <fullName evidence="11">N-terminal acetyltransferase B complex catalytic subunit NAA20</fullName>
    </alternativeName>
    <alternativeName>
        <fullName evidence="9">N-terminal acetyltransferase B complex catalytic subunit NAT5</fullName>
    </alternativeName>
    <alternativeName>
        <fullName evidence="8">NatB catalytic subunit</fullName>
    </alternativeName>
</protein>
<dbReference type="CDD" id="cd04301">
    <property type="entry name" value="NAT_SF"/>
    <property type="match status" value="1"/>
</dbReference>
<comment type="catalytic activity">
    <reaction evidence="13">
        <text>N-terminal L-methionyl-L-aspartyl-[protein] + acetyl-CoA = N-terminal N(alpha)-acetyl-L-methionyl-L-aspartyl-[protein] + CoA + H(+)</text>
        <dbReference type="Rhea" id="RHEA:50480"/>
        <dbReference type="Rhea" id="RHEA-COMP:12692"/>
        <dbReference type="Rhea" id="RHEA-COMP:12693"/>
        <dbReference type="ChEBI" id="CHEBI:15378"/>
        <dbReference type="ChEBI" id="CHEBI:57287"/>
        <dbReference type="ChEBI" id="CHEBI:57288"/>
        <dbReference type="ChEBI" id="CHEBI:133045"/>
        <dbReference type="ChEBI" id="CHEBI:133063"/>
        <dbReference type="EC" id="2.3.1.254"/>
    </reaction>
</comment>
<evidence type="ECO:0000259" key="17">
    <source>
        <dbReference type="PROSITE" id="PS51186"/>
    </source>
</evidence>
<dbReference type="PANTHER" id="PTHR45910">
    <property type="entry name" value="N-ALPHA-ACETYLTRANSFERASE 20"/>
    <property type="match status" value="1"/>
</dbReference>
<evidence type="ECO:0000256" key="16">
    <source>
        <dbReference type="ARBA" id="ARBA00048890"/>
    </source>
</evidence>
<evidence type="ECO:0000256" key="15">
    <source>
        <dbReference type="ARBA" id="ARBA00048177"/>
    </source>
</evidence>
<evidence type="ECO:0000313" key="19">
    <source>
        <dbReference type="WBParaSite" id="Csp11.Scaffold410.g1031.t1"/>
    </source>
</evidence>
<dbReference type="SUPFAM" id="SSF55729">
    <property type="entry name" value="Acyl-CoA N-acyltransferases (Nat)"/>
    <property type="match status" value="1"/>
</dbReference>
<evidence type="ECO:0000256" key="6">
    <source>
        <dbReference type="ARBA" id="ARBA00039529"/>
    </source>
</evidence>
<dbReference type="GO" id="GO:0120518">
    <property type="term" value="F:protein N-terminal-methionine acetyltransferase activity"/>
    <property type="evidence" value="ECO:0007669"/>
    <property type="project" value="UniProtKB-EC"/>
</dbReference>
<proteinExistence type="inferred from homology"/>
<dbReference type="Pfam" id="PF00583">
    <property type="entry name" value="Acetyltransf_1"/>
    <property type="match status" value="1"/>
</dbReference>
<evidence type="ECO:0000256" key="11">
    <source>
        <dbReference type="ARBA" id="ARBA00042743"/>
    </source>
</evidence>
<dbReference type="GO" id="GO:0031416">
    <property type="term" value="C:NatB complex"/>
    <property type="evidence" value="ECO:0007669"/>
    <property type="project" value="TreeGrafter"/>
</dbReference>
<evidence type="ECO:0000256" key="8">
    <source>
        <dbReference type="ARBA" id="ARBA00042295"/>
    </source>
</evidence>
<evidence type="ECO:0000256" key="4">
    <source>
        <dbReference type="ARBA" id="ARBA00038748"/>
    </source>
</evidence>
<dbReference type="eggNOG" id="KOG3234">
    <property type="taxonomic scope" value="Eukaryota"/>
</dbReference>